<keyword evidence="3" id="KW-0285">Flavoprotein</keyword>
<dbReference type="Pfam" id="PF01565">
    <property type="entry name" value="FAD_binding_4"/>
    <property type="match status" value="1"/>
</dbReference>
<dbReference type="Gene3D" id="3.40.462.20">
    <property type="match status" value="1"/>
</dbReference>
<dbReference type="InterPro" id="IPR016166">
    <property type="entry name" value="FAD-bd_PCMH"/>
</dbReference>
<evidence type="ECO:0000313" key="8">
    <source>
        <dbReference type="Proteomes" id="UP000321261"/>
    </source>
</evidence>
<dbReference type="SUPFAM" id="SSF56176">
    <property type="entry name" value="FAD-binding/transporter-associated domain-like"/>
    <property type="match status" value="1"/>
</dbReference>
<dbReference type="Gene3D" id="3.30.43.10">
    <property type="entry name" value="Uridine Diphospho-n-acetylenolpyruvylglucosamine Reductase, domain 2"/>
    <property type="match status" value="1"/>
</dbReference>
<dbReference type="EMBL" id="VIWU01000001">
    <property type="protein sequence ID" value="TWF75357.1"/>
    <property type="molecule type" value="Genomic_DNA"/>
</dbReference>
<evidence type="ECO:0000313" key="7">
    <source>
        <dbReference type="EMBL" id="TWF75357.1"/>
    </source>
</evidence>
<dbReference type="Proteomes" id="UP000321261">
    <property type="component" value="Unassembled WGS sequence"/>
</dbReference>
<dbReference type="GO" id="GO:0016491">
    <property type="term" value="F:oxidoreductase activity"/>
    <property type="evidence" value="ECO:0007669"/>
    <property type="project" value="UniProtKB-KW"/>
</dbReference>
<gene>
    <name evidence="7" type="ORF">FHX44_111241</name>
</gene>
<dbReference type="PANTHER" id="PTHR42973:SF39">
    <property type="entry name" value="FAD-BINDING PCMH-TYPE DOMAIN-CONTAINING PROTEIN"/>
    <property type="match status" value="1"/>
</dbReference>
<dbReference type="InterPro" id="IPR006094">
    <property type="entry name" value="Oxid_FAD_bind_N"/>
</dbReference>
<comment type="cofactor">
    <cofactor evidence="1">
        <name>FAD</name>
        <dbReference type="ChEBI" id="CHEBI:57692"/>
    </cofactor>
</comment>
<dbReference type="AlphaFoldDB" id="A0A561SKF7"/>
<evidence type="ECO:0000256" key="5">
    <source>
        <dbReference type="ARBA" id="ARBA00023002"/>
    </source>
</evidence>
<evidence type="ECO:0000256" key="4">
    <source>
        <dbReference type="ARBA" id="ARBA00022827"/>
    </source>
</evidence>
<organism evidence="7 8">
    <name type="scientific">Pseudonocardia hierapolitana</name>
    <dbReference type="NCBI Taxonomy" id="1128676"/>
    <lineage>
        <taxon>Bacteria</taxon>
        <taxon>Bacillati</taxon>
        <taxon>Actinomycetota</taxon>
        <taxon>Actinomycetes</taxon>
        <taxon>Pseudonocardiales</taxon>
        <taxon>Pseudonocardiaceae</taxon>
        <taxon>Pseudonocardia</taxon>
    </lineage>
</organism>
<proteinExistence type="inferred from homology"/>
<dbReference type="RefSeq" id="WP_147254572.1">
    <property type="nucleotide sequence ID" value="NZ_VIWU01000001.1"/>
</dbReference>
<sequence>MTRTTDCRSAAVRAHRLPGIDYDAIPATLAEAAVEPGDVQYASVRSNYLRGGSPGLVLRPRTTSEVVDALGFARRHDVPLGVRSGGHGISGRSTNDGGIVIDLAALNGIEVLDAATRRVRIGPGARWGEVAQALHSYGWAITSGDYGGVGVGGLATAGGIGFLAREHGLTIDHIRAVEVVLADGSVVRADEHHHPDLFWGVRGAGSALGIVTSFEFEADEVGELGFAQLTLDASDTAGLLRAYGSVVEAAPRDLTAFLILGPPRRGRPALATIMAAVDSADPDTIVERLQPLAGIGPLLAQQVVLTPYPGIVSLPEPGPHHGRGEPVTRSALVEHITPEFARAAEDFLHSGATYFLQLRSVGGAVADVPPDATAYAHRSANFSAVAFGADRRRLDAAWDEMTGHFSGLYWSFETDRRPGRLLDAYPPATLRRLQAAKCRYDPDGVFRDNVVVPAPDEGELVAS</sequence>
<protein>
    <submittedName>
        <fullName evidence="7">FAD/FMN-containing dehydrogenase</fullName>
    </submittedName>
</protein>
<evidence type="ECO:0000256" key="2">
    <source>
        <dbReference type="ARBA" id="ARBA00005466"/>
    </source>
</evidence>
<accession>A0A561SKF7</accession>
<keyword evidence="8" id="KW-1185">Reference proteome</keyword>
<dbReference type="InterPro" id="IPR036318">
    <property type="entry name" value="FAD-bd_PCMH-like_sf"/>
</dbReference>
<dbReference type="OrthoDB" id="9775082at2"/>
<evidence type="ECO:0000256" key="3">
    <source>
        <dbReference type="ARBA" id="ARBA00022630"/>
    </source>
</evidence>
<evidence type="ECO:0000259" key="6">
    <source>
        <dbReference type="PROSITE" id="PS51387"/>
    </source>
</evidence>
<reference evidence="7 8" key="1">
    <citation type="submission" date="2019-06" db="EMBL/GenBank/DDBJ databases">
        <title>Sequencing the genomes of 1000 actinobacteria strains.</title>
        <authorList>
            <person name="Klenk H.-P."/>
        </authorList>
    </citation>
    <scope>NUCLEOTIDE SEQUENCE [LARGE SCALE GENOMIC DNA]</scope>
    <source>
        <strain evidence="7 8">DSM 45671</strain>
    </source>
</reference>
<dbReference type="PANTHER" id="PTHR42973">
    <property type="entry name" value="BINDING OXIDOREDUCTASE, PUTATIVE (AFU_ORTHOLOGUE AFUA_1G17690)-RELATED"/>
    <property type="match status" value="1"/>
</dbReference>
<dbReference type="InterPro" id="IPR050416">
    <property type="entry name" value="FAD-linked_Oxidoreductase"/>
</dbReference>
<dbReference type="InterPro" id="IPR006093">
    <property type="entry name" value="Oxy_OxRdtase_FAD_BS"/>
</dbReference>
<dbReference type="Gene3D" id="3.30.465.10">
    <property type="match status" value="1"/>
</dbReference>
<dbReference type="PROSITE" id="PS00862">
    <property type="entry name" value="OX2_COVAL_FAD"/>
    <property type="match status" value="1"/>
</dbReference>
<keyword evidence="5" id="KW-0560">Oxidoreductase</keyword>
<evidence type="ECO:0000256" key="1">
    <source>
        <dbReference type="ARBA" id="ARBA00001974"/>
    </source>
</evidence>
<dbReference type="PROSITE" id="PS51387">
    <property type="entry name" value="FAD_PCMH"/>
    <property type="match status" value="1"/>
</dbReference>
<feature type="domain" description="FAD-binding PCMH-type" evidence="6">
    <location>
        <begin position="50"/>
        <end position="221"/>
    </location>
</feature>
<dbReference type="InterPro" id="IPR016167">
    <property type="entry name" value="FAD-bd_PCMH_sub1"/>
</dbReference>
<dbReference type="InterPro" id="IPR016169">
    <property type="entry name" value="FAD-bd_PCMH_sub2"/>
</dbReference>
<name>A0A561SKF7_9PSEU</name>
<comment type="caution">
    <text evidence="7">The sequence shown here is derived from an EMBL/GenBank/DDBJ whole genome shotgun (WGS) entry which is preliminary data.</text>
</comment>
<dbReference type="GO" id="GO:0071949">
    <property type="term" value="F:FAD binding"/>
    <property type="evidence" value="ECO:0007669"/>
    <property type="project" value="InterPro"/>
</dbReference>
<comment type="similarity">
    <text evidence="2">Belongs to the oxygen-dependent FAD-linked oxidoreductase family.</text>
</comment>
<keyword evidence="4" id="KW-0274">FAD</keyword>